<feature type="compositionally biased region" description="Basic and acidic residues" evidence="8">
    <location>
        <begin position="363"/>
        <end position="514"/>
    </location>
</feature>
<keyword evidence="10" id="KW-1185">Reference proteome</keyword>
<proteinExistence type="inferred from homology"/>
<organism evidence="9 10">
    <name type="scientific">Calocera cornea HHB12733</name>
    <dbReference type="NCBI Taxonomy" id="1353952"/>
    <lineage>
        <taxon>Eukaryota</taxon>
        <taxon>Fungi</taxon>
        <taxon>Dikarya</taxon>
        <taxon>Basidiomycota</taxon>
        <taxon>Agaricomycotina</taxon>
        <taxon>Dacrymycetes</taxon>
        <taxon>Dacrymycetales</taxon>
        <taxon>Dacrymycetaceae</taxon>
        <taxon>Calocera</taxon>
    </lineage>
</organism>
<feature type="compositionally biased region" description="Basic and acidic residues" evidence="8">
    <location>
        <begin position="338"/>
        <end position="353"/>
    </location>
</feature>
<feature type="compositionally biased region" description="Low complexity" evidence="8">
    <location>
        <begin position="515"/>
        <end position="546"/>
    </location>
</feature>
<dbReference type="AlphaFoldDB" id="A0A165EEY6"/>
<keyword evidence="4 7" id="KW-0963">Cytoplasm</keyword>
<dbReference type="STRING" id="1353952.A0A165EEY6"/>
<evidence type="ECO:0000256" key="7">
    <source>
        <dbReference type="RuleBase" id="RU049441"/>
    </source>
</evidence>
<evidence type="ECO:0000313" key="9">
    <source>
        <dbReference type="EMBL" id="KZT54724.1"/>
    </source>
</evidence>
<evidence type="ECO:0000256" key="4">
    <source>
        <dbReference type="ARBA" id="ARBA00022490"/>
    </source>
</evidence>
<evidence type="ECO:0000256" key="1">
    <source>
        <dbReference type="ARBA" id="ARBA00004496"/>
    </source>
</evidence>
<feature type="region of interest" description="Disordered" evidence="8">
    <location>
        <begin position="952"/>
        <end position="992"/>
    </location>
</feature>
<dbReference type="Pfam" id="PF13945">
    <property type="entry name" value="NST1"/>
    <property type="match status" value="1"/>
</dbReference>
<dbReference type="OrthoDB" id="21629at2759"/>
<dbReference type="InterPro" id="IPR051195">
    <property type="entry name" value="Fungal_stress_NST1"/>
</dbReference>
<comment type="function">
    <text evidence="7">May act as a negative regulator of salt tolerance.</text>
</comment>
<feature type="compositionally biased region" description="Low complexity" evidence="8">
    <location>
        <begin position="784"/>
        <end position="800"/>
    </location>
</feature>
<feature type="compositionally biased region" description="Polar residues" evidence="8">
    <location>
        <begin position="915"/>
        <end position="930"/>
    </location>
</feature>
<dbReference type="PANTHER" id="PTHR31780:SF10">
    <property type="entry name" value="LD36051P"/>
    <property type="match status" value="1"/>
</dbReference>
<reference evidence="9 10" key="1">
    <citation type="journal article" date="2016" name="Mol. Biol. Evol.">
        <title>Comparative Genomics of Early-Diverging Mushroom-Forming Fungi Provides Insights into the Origins of Lignocellulose Decay Capabilities.</title>
        <authorList>
            <person name="Nagy L.G."/>
            <person name="Riley R."/>
            <person name="Tritt A."/>
            <person name="Adam C."/>
            <person name="Daum C."/>
            <person name="Floudas D."/>
            <person name="Sun H."/>
            <person name="Yadav J.S."/>
            <person name="Pangilinan J."/>
            <person name="Larsson K.H."/>
            <person name="Matsuura K."/>
            <person name="Barry K."/>
            <person name="Labutti K."/>
            <person name="Kuo R."/>
            <person name="Ohm R.A."/>
            <person name="Bhattacharya S.S."/>
            <person name="Shirouzu T."/>
            <person name="Yoshinaga Y."/>
            <person name="Martin F.M."/>
            <person name="Grigoriev I.V."/>
            <person name="Hibbett D.S."/>
        </authorList>
    </citation>
    <scope>NUCLEOTIDE SEQUENCE [LARGE SCALE GENOMIC DNA]</scope>
    <source>
        <strain evidence="9 10">HHB12733</strain>
    </source>
</reference>
<feature type="region of interest" description="Disordered" evidence="8">
    <location>
        <begin position="846"/>
        <end position="875"/>
    </location>
</feature>
<feature type="compositionally biased region" description="Low complexity" evidence="8">
    <location>
        <begin position="846"/>
        <end position="864"/>
    </location>
</feature>
<feature type="region of interest" description="Disordered" evidence="8">
    <location>
        <begin position="783"/>
        <end position="824"/>
    </location>
</feature>
<feature type="region of interest" description="Disordered" evidence="8">
    <location>
        <begin position="743"/>
        <end position="764"/>
    </location>
</feature>
<feature type="region of interest" description="Disordered" evidence="8">
    <location>
        <begin position="240"/>
        <end position="297"/>
    </location>
</feature>
<dbReference type="PANTHER" id="PTHR31780">
    <property type="entry name" value="STRESS RESPONSE PROTEIN NST1-RELATED"/>
    <property type="match status" value="1"/>
</dbReference>
<feature type="compositionally biased region" description="Polar residues" evidence="8">
    <location>
        <begin position="619"/>
        <end position="634"/>
    </location>
</feature>
<evidence type="ECO:0000256" key="6">
    <source>
        <dbReference type="ARBA" id="ARBA00023054"/>
    </source>
</evidence>
<comment type="subcellular location">
    <subcellularLocation>
        <location evidence="1 7">Cytoplasm</location>
    </subcellularLocation>
</comment>
<keyword evidence="5 7" id="KW-0346">Stress response</keyword>
<comment type="similarity">
    <text evidence="2 7">Belongs to the NST1 family.</text>
</comment>
<feature type="region of interest" description="Disordered" evidence="8">
    <location>
        <begin position="900"/>
        <end position="930"/>
    </location>
</feature>
<accession>A0A165EEY6</accession>
<evidence type="ECO:0000313" key="10">
    <source>
        <dbReference type="Proteomes" id="UP000076842"/>
    </source>
</evidence>
<evidence type="ECO:0000256" key="8">
    <source>
        <dbReference type="SAM" id="MobiDB-lite"/>
    </source>
</evidence>
<dbReference type="GO" id="GO:0005737">
    <property type="term" value="C:cytoplasm"/>
    <property type="evidence" value="ECO:0007669"/>
    <property type="project" value="UniProtKB-SubCell"/>
</dbReference>
<feature type="compositionally biased region" description="Acidic residues" evidence="8">
    <location>
        <begin position="252"/>
        <end position="289"/>
    </location>
</feature>
<feature type="compositionally biased region" description="Acidic residues" evidence="8">
    <location>
        <begin position="133"/>
        <end position="175"/>
    </location>
</feature>
<keyword evidence="6 7" id="KW-0175">Coiled coil</keyword>
<feature type="compositionally biased region" description="Low complexity" evidence="8">
    <location>
        <begin position="113"/>
        <end position="122"/>
    </location>
</feature>
<gene>
    <name evidence="9" type="ORF">CALCODRAFT_472945</name>
</gene>
<feature type="compositionally biased region" description="Low complexity" evidence="8">
    <location>
        <begin position="579"/>
        <end position="589"/>
    </location>
</feature>
<dbReference type="InterPro" id="IPR025279">
    <property type="entry name" value="NST1"/>
</dbReference>
<dbReference type="Proteomes" id="UP000076842">
    <property type="component" value="Unassembled WGS sequence"/>
</dbReference>
<evidence type="ECO:0000256" key="3">
    <source>
        <dbReference type="ARBA" id="ARBA00020733"/>
    </source>
</evidence>
<feature type="compositionally biased region" description="Pro residues" evidence="8">
    <location>
        <begin position="86"/>
        <end position="95"/>
    </location>
</feature>
<feature type="region of interest" description="Disordered" evidence="8">
    <location>
        <begin position="78"/>
        <end position="211"/>
    </location>
</feature>
<dbReference type="InParanoid" id="A0A165EEY6"/>
<evidence type="ECO:0000256" key="2">
    <source>
        <dbReference type="ARBA" id="ARBA00007112"/>
    </source>
</evidence>
<dbReference type="EMBL" id="KV424008">
    <property type="protein sequence ID" value="KZT54724.1"/>
    <property type="molecule type" value="Genomic_DNA"/>
</dbReference>
<evidence type="ECO:0000256" key="5">
    <source>
        <dbReference type="ARBA" id="ARBA00023016"/>
    </source>
</evidence>
<sequence>MEERERIKEFWLGLAENDRRALVKVEKETVLKKMKEQQKHSCSCAVCGRKRHAIESELESLYDQYYLELEQYAKKQEEYLQSGGALPPPPGPGPFPGSVELDKNGAPVLSHGAKAAAATRKALPQPRPPAVPGEEDEFDDEEEDEDEYDEEEGDEEDEYDEEEEEEEEADEDDVDPVDKPRPRKGGRKADATKPVNGDVFGFGNSLTVKDPGGILTVADDLLKNDGQKFLEMMEQLAKRRMMREKEAAAGVGEDESDEEDEDEEDEEDEEDDEEEDEEEEDEEDEEELTEQQKMEEGRRMFQIFAARMFEQRVLQAYRERVAQERQSQLLRELEEEDKLEKEKRERKEKDNQKKKDKKKQQKQAKEEEKARREAEKAAEEAAVKAKQEALEEEMRKKREEERMKREAEKKARDEEKQRKDEERRKRLAEEREREAEAARKKKEKEDRAKAERLERERKEREERERKAKEEEVRREKERKEREEREKVDKERKEKEAKEKADKEAKEKEAQEKARVAAAAAAKIQAAQASVRVAATATPAKPPVLATRPSPGTPASVPPRPIGSTSTSPSAVRKPPVKPSVPATATASTTPPKPVGPISIQQRPAGQPPAPIATPVRQPTRPTVITQASTSAVSSPPQPSPMLHQPMPQIPMPPPGVSGSMGVPPGGPFMPSGMHGQQPMPFPIGTNGQMMPPRGLTPSLTPQPFGMGGNSPMPMHGQMGPMTASPTVGRPHFEPTDYDRGPYSSVPRQTSAPVPIGAPRGSGTTGVNQLASGMNDLRIGSLDMSGIAPQPSSSLSSAPGSHMRRPSGDPVARPPTASGFSAAIQRPTMAPIAPIAPIGVRPGVIGGSVASASHSDAHLSSRSGSPAKGSAALAGDPIVPKAGSSALSSLIDDKDELIGMPKRKNTVTLPPWDLNSRPSSNPWDSAGLSSDSRWGAVGIPGAIGTRNNVAPGSAFSPAPGAPNPFMTSPVTNTHFGLPNAFTTSSPHQDGNPR</sequence>
<feature type="compositionally biased region" description="Polar residues" evidence="8">
    <location>
        <begin position="965"/>
        <end position="992"/>
    </location>
</feature>
<feature type="region of interest" description="Disordered" evidence="8">
    <location>
        <begin position="322"/>
        <end position="662"/>
    </location>
</feature>
<name>A0A165EEY6_9BASI</name>
<protein>
    <recommendedName>
        <fullName evidence="3 7">Stress response protein NST1</fullName>
    </recommendedName>
</protein>